<reference evidence="2 3" key="1">
    <citation type="submission" date="2017-08" db="EMBL/GenBank/DDBJ databases">
        <title>Burning lignite coal seam in the remote Altai Mountains harbors a hydrogen-driven thermophilic microbial community.</title>
        <authorList>
            <person name="Kadnikov V.V."/>
            <person name="Mardanov A.V."/>
            <person name="Ivasenko D."/>
            <person name="Beletsky A.V."/>
            <person name="Karnachuk O.V."/>
            <person name="Ravin N.V."/>
        </authorList>
    </citation>
    <scope>NUCLEOTIDE SEQUENCE [LARGE SCALE GENOMIC DNA]</scope>
    <source>
        <strain evidence="2">AL33</strain>
    </source>
</reference>
<organism evidence="2 3">
    <name type="scientific">Hydrogenibacillus schlegelii</name>
    <name type="common">Bacillus schlegelii</name>
    <dbReference type="NCBI Taxonomy" id="1484"/>
    <lineage>
        <taxon>Bacteria</taxon>
        <taxon>Bacillati</taxon>
        <taxon>Bacillota</taxon>
        <taxon>Bacilli</taxon>
        <taxon>Bacillales</taxon>
        <taxon>Bacillales Family X. Incertae Sedis</taxon>
        <taxon>Hydrogenibacillus</taxon>
    </lineage>
</organism>
<gene>
    <name evidence="2" type="ORF">HSCHL_1809</name>
</gene>
<feature type="region of interest" description="Disordered" evidence="1">
    <location>
        <begin position="1"/>
        <end position="50"/>
    </location>
</feature>
<comment type="caution">
    <text evidence="2">The sequence shown here is derived from an EMBL/GenBank/DDBJ whole genome shotgun (WGS) entry which is preliminary data.</text>
</comment>
<evidence type="ECO:0000313" key="3">
    <source>
        <dbReference type="Proteomes" id="UP000244180"/>
    </source>
</evidence>
<dbReference type="EMBL" id="PEBV01000001">
    <property type="protein sequence ID" value="PTQ54866.1"/>
    <property type="molecule type" value="Genomic_DNA"/>
</dbReference>
<dbReference type="Proteomes" id="UP000244180">
    <property type="component" value="Unassembled WGS sequence"/>
</dbReference>
<sequence>MEPTAPRFRCGVGFRASQKTLRRRGRDRRSREGTSGAAFVLDDGMAGSAG</sequence>
<evidence type="ECO:0000313" key="2">
    <source>
        <dbReference type="EMBL" id="PTQ54866.1"/>
    </source>
</evidence>
<accession>A0A2T5GFA2</accession>
<name>A0A2T5GFA2_HYDSH</name>
<protein>
    <submittedName>
        <fullName evidence="2">Uncharacterized protein</fullName>
    </submittedName>
</protein>
<evidence type="ECO:0000256" key="1">
    <source>
        <dbReference type="SAM" id="MobiDB-lite"/>
    </source>
</evidence>
<proteinExistence type="predicted"/>
<dbReference type="AlphaFoldDB" id="A0A2T5GFA2"/>